<dbReference type="HOGENOM" id="CLU_612369_0_0_5"/>
<proteinExistence type="predicted"/>
<accession>F6F1L0</accession>
<dbReference type="AlphaFoldDB" id="F6F1L0"/>
<name>F6F1L0_SPHCR</name>
<dbReference type="KEGG" id="sch:Sphch_3844"/>
<dbReference type="Proteomes" id="UP000007150">
    <property type="component" value="Chromosome 2"/>
</dbReference>
<keyword evidence="1" id="KW-0378">Hydrolase</keyword>
<protein>
    <submittedName>
        <fullName evidence="1">Putative phosphohydrolase</fullName>
    </submittedName>
</protein>
<dbReference type="STRING" id="690566.Sphch_3844"/>
<dbReference type="PANTHER" id="PTHR43143:SF5">
    <property type="entry name" value="SECRETED PROTEIN"/>
    <property type="match status" value="1"/>
</dbReference>
<gene>
    <name evidence="1" type="ORF">Sphch_3844</name>
</gene>
<evidence type="ECO:0000313" key="1">
    <source>
        <dbReference type="EMBL" id="AEG51426.1"/>
    </source>
</evidence>
<sequence length="487" mass="54659">MIYRGFQPDDSIRLEIVLKALCGMGELGSVQADTTIKELERAFRVTSDTARFMEMEAMSMKKVLLLLSAFVGASQYAVHAGEGQFTVAVIPDTQYYTDFRHQTDAGFPFDARELFFDQMRYIAANAQSAGGDIAFATALGDVWQHPSERMPAEYAAKGYKHIESFLTSLPQIHPDERVKTIEMPTARQGYELIAGKLPFSVVPGNHDYDANWADSRYVPGQKPEFPFGMLAYGGLKNWASVFGAQTPFFKDKRWYVASYKEGVDSAQIFEAGGYRFLHIGLEMAPADDVLQWAESVIKRYPGVPTIISTHDHLNPAGERRPISAVDFHAVDPSHNNPEAVWEKFLSKNDQIFLMLSAHQYGQSRRVDLNQYGHKVYQIMSDYQGRRQSFVNAAPGRSNEQETVGDGWMRLMKFDLSGPKPHIQVQTISTYFKSTASKLPTYAVFYKAAEKPKASDADFIAADEFTLDLDDFASRFASARVKDAKKGK</sequence>
<evidence type="ECO:0000313" key="2">
    <source>
        <dbReference type="Proteomes" id="UP000007150"/>
    </source>
</evidence>
<dbReference type="InterPro" id="IPR051918">
    <property type="entry name" value="STPP_CPPED1"/>
</dbReference>
<dbReference type="InterPro" id="IPR029052">
    <property type="entry name" value="Metallo-depent_PP-like"/>
</dbReference>
<dbReference type="SUPFAM" id="SSF56300">
    <property type="entry name" value="Metallo-dependent phosphatases"/>
    <property type="match status" value="1"/>
</dbReference>
<dbReference type="GO" id="GO:0016787">
    <property type="term" value="F:hydrolase activity"/>
    <property type="evidence" value="ECO:0007669"/>
    <property type="project" value="UniProtKB-KW"/>
</dbReference>
<dbReference type="PANTHER" id="PTHR43143">
    <property type="entry name" value="METALLOPHOSPHOESTERASE, CALCINEURIN SUPERFAMILY"/>
    <property type="match status" value="1"/>
</dbReference>
<reference evidence="1 2" key="1">
    <citation type="submission" date="2011-05" db="EMBL/GenBank/DDBJ databases">
        <title>Complete sequence of chromosome 2 of Sphingobium chlorophenolicum L-1.</title>
        <authorList>
            <consortium name="US DOE Joint Genome Institute"/>
            <person name="Lucas S."/>
            <person name="Han J."/>
            <person name="Lapidus A."/>
            <person name="Cheng J.-F."/>
            <person name="Goodwin L."/>
            <person name="Pitluck S."/>
            <person name="Peters L."/>
            <person name="Daligault H."/>
            <person name="Han C."/>
            <person name="Tapia R."/>
            <person name="Land M."/>
            <person name="Hauser L."/>
            <person name="Kyrpides N."/>
            <person name="Ivanova N."/>
            <person name="Pagani I."/>
            <person name="Turner P."/>
            <person name="Copley S."/>
            <person name="Woyke T."/>
        </authorList>
    </citation>
    <scope>NUCLEOTIDE SEQUENCE [LARGE SCALE GENOMIC DNA]</scope>
    <source>
        <strain evidence="1 2">L-1</strain>
    </source>
</reference>
<dbReference type="EMBL" id="CP002799">
    <property type="protein sequence ID" value="AEG51426.1"/>
    <property type="molecule type" value="Genomic_DNA"/>
</dbReference>
<keyword evidence="2" id="KW-1185">Reference proteome</keyword>
<organism evidence="1 2">
    <name type="scientific">Sphingobium chlorophenolicum L-1</name>
    <dbReference type="NCBI Taxonomy" id="690566"/>
    <lineage>
        <taxon>Bacteria</taxon>
        <taxon>Pseudomonadati</taxon>
        <taxon>Pseudomonadota</taxon>
        <taxon>Alphaproteobacteria</taxon>
        <taxon>Sphingomonadales</taxon>
        <taxon>Sphingomonadaceae</taxon>
        <taxon>Sphingobium</taxon>
    </lineage>
</organism>